<keyword evidence="1" id="KW-0472">Membrane</keyword>
<proteinExistence type="predicted"/>
<evidence type="ECO:0000256" key="1">
    <source>
        <dbReference type="SAM" id="Phobius"/>
    </source>
</evidence>
<feature type="signal peptide" evidence="2">
    <location>
        <begin position="1"/>
        <end position="16"/>
    </location>
</feature>
<dbReference type="RefSeq" id="WP_207338380.1">
    <property type="nucleotide sequence ID" value="NZ_JAFMYU010000031.1"/>
</dbReference>
<feature type="chain" id="PRO_5037244949" description="DUF3999 domain-containing protein" evidence="2">
    <location>
        <begin position="17"/>
        <end position="413"/>
    </location>
</feature>
<gene>
    <name evidence="3" type="ORF">J2I48_25625</name>
</gene>
<dbReference type="Proteomes" id="UP000664795">
    <property type="component" value="Unassembled WGS sequence"/>
</dbReference>
<evidence type="ECO:0000313" key="3">
    <source>
        <dbReference type="EMBL" id="MBO0934415.1"/>
    </source>
</evidence>
<sequence>MKTIFFLLLLSTPVFAQSFTYKVDVKPGVSSGYQRIMLSPDVLGRLNDQLGDMRLYDRRQREVPYLLVQQTGGEGMSFAPFTVVNKTSRGGVGTLLLKRPDGRPIRSMSVVLKNAAVQKSAALSGSPDGVAWYALTNNLTLGGHSSDTSIEHTETISFPLTDYPYLRLQLADSTSAPLNIIRVGSYAQRPSVSAQYTPVDGLRFIQRDSSDHHTYLFIDRPTPARIDRLRIRVSSPALFRRRAEFGQVFTQTITRKRGQKRVEHSFESAVGFTLSSTGDTTLQLPGVLTEKLCIRIANANDPPLQIGTIRADLLSTYIVANLLADSIYTLQFGSKTAAPPTYDLAYFKDKLPANLPVAAVGPVTDSSTPNPAKKPKLSAYALWAGITVVLLLLVYMSYQMLGNIGRRNEGQAG</sequence>
<dbReference type="AlphaFoldDB" id="A0A939GBB9"/>
<evidence type="ECO:0008006" key="5">
    <source>
        <dbReference type="Google" id="ProtNLM"/>
    </source>
</evidence>
<name>A0A939GBB9_9BACT</name>
<feature type="transmembrane region" description="Helical" evidence="1">
    <location>
        <begin position="377"/>
        <end position="398"/>
    </location>
</feature>
<reference evidence="3 4" key="1">
    <citation type="submission" date="2021-03" db="EMBL/GenBank/DDBJ databases">
        <title>Fibrella sp. HMF5036 genome sequencing and assembly.</title>
        <authorList>
            <person name="Kang H."/>
            <person name="Kim H."/>
            <person name="Bae S."/>
            <person name="Joh K."/>
        </authorList>
    </citation>
    <scope>NUCLEOTIDE SEQUENCE [LARGE SCALE GENOMIC DNA]</scope>
    <source>
        <strain evidence="3 4">HMF5036</strain>
    </source>
</reference>
<organism evidence="3 4">
    <name type="scientific">Fibrella aquatilis</name>
    <dbReference type="NCBI Taxonomy" id="2817059"/>
    <lineage>
        <taxon>Bacteria</taxon>
        <taxon>Pseudomonadati</taxon>
        <taxon>Bacteroidota</taxon>
        <taxon>Cytophagia</taxon>
        <taxon>Cytophagales</taxon>
        <taxon>Spirosomataceae</taxon>
        <taxon>Fibrella</taxon>
    </lineage>
</organism>
<evidence type="ECO:0000256" key="2">
    <source>
        <dbReference type="SAM" id="SignalP"/>
    </source>
</evidence>
<evidence type="ECO:0000313" key="4">
    <source>
        <dbReference type="Proteomes" id="UP000664795"/>
    </source>
</evidence>
<keyword evidence="1" id="KW-0812">Transmembrane</keyword>
<comment type="caution">
    <text evidence="3">The sequence shown here is derived from an EMBL/GenBank/DDBJ whole genome shotgun (WGS) entry which is preliminary data.</text>
</comment>
<keyword evidence="4" id="KW-1185">Reference proteome</keyword>
<protein>
    <recommendedName>
        <fullName evidence="5">DUF3999 domain-containing protein</fullName>
    </recommendedName>
</protein>
<accession>A0A939GBB9</accession>
<dbReference type="EMBL" id="JAFMYU010000031">
    <property type="protein sequence ID" value="MBO0934415.1"/>
    <property type="molecule type" value="Genomic_DNA"/>
</dbReference>
<keyword evidence="1" id="KW-1133">Transmembrane helix</keyword>
<keyword evidence="2" id="KW-0732">Signal</keyword>